<dbReference type="Pfam" id="PF26596">
    <property type="entry name" value="PEF-CTERM_ARCH"/>
    <property type="match status" value="1"/>
</dbReference>
<dbReference type="SUPFAM" id="SSF51004">
    <property type="entry name" value="C-terminal (heme d1) domain of cytochrome cd1-nitrite reductase"/>
    <property type="match status" value="1"/>
</dbReference>
<protein>
    <submittedName>
        <fullName evidence="3">Serine-rich surface protein (Adhesin) with possible NHL repeats</fullName>
    </submittedName>
</protein>
<dbReference type="Gene3D" id="2.60.40.1170">
    <property type="entry name" value="Mu homology domain, subdomain B"/>
    <property type="match status" value="1"/>
</dbReference>
<feature type="transmembrane region" description="Helical" evidence="1">
    <location>
        <begin position="445"/>
        <end position="462"/>
    </location>
</feature>
<dbReference type="InterPro" id="IPR019405">
    <property type="entry name" value="Lactonase_7-beta_prop"/>
</dbReference>
<evidence type="ECO:0000313" key="4">
    <source>
        <dbReference type="Proteomes" id="UP000001979"/>
    </source>
</evidence>
<sequence length="468" mass="48898">MKLRYIALLVALIVVMGAGAASAKSLYVNADLNANSPIQAYDISGNTLTYQMTSVPTHYGGAGLGIDTDSETLFVTFEGYGTFDIVDAKTLAVLGTVTAPGAKNLAGIVVDQDKQQVYTNDRGAKSIYIYDWDATTSTLTLNKIQSLVGTTQIYGIALDEANDLLYVGDLTTQVKIFNTADWSSAGSFPVSQKVMGIAVDATNGYVYTGNAYPNAGSIGLLSQYDLGTSTEVTVNTRTLPGGVSLDNAVGIAVDPATGLVYVTTGNQASGGSDRILVFNPSLGTPALEPSDLTDSTGDIGNPTGICVPGKDISFNPLNMAKTDSVTQVYQGGTLTYAISYDNALNNNPVNSVMIVDSLPVEVTFVSASDSGVYNSTTHTVTWTIGTLAAGAPSDSVSVTVNVGASTPIGTMLDNAVTINSDDTAQTTQHDDDTEVILTDNEIPEFPTVALPIAAIIGLAFFFQRRKNE</sequence>
<dbReference type="NCBIfam" id="TIGR03024">
    <property type="entry name" value="arch_PEF_CTERM"/>
    <property type="match status" value="1"/>
</dbReference>
<dbReference type="KEGG" id="mbu:Mbur_0060"/>
<reference evidence="4" key="1">
    <citation type="journal article" date="2009" name="ISME J.">
        <title>The genome sequence of the psychrophilic archaeon, Methanococcoides burtonii: the role of genome evolution in cold adaptation.</title>
        <authorList>
            <person name="Allen M.A."/>
            <person name="Lauro F.M."/>
            <person name="Williams T.J."/>
            <person name="Burg D."/>
            <person name="Siddiqui K.S."/>
            <person name="De Francisci D."/>
            <person name="Chong K.W."/>
            <person name="Pilak O."/>
            <person name="Chew H.H."/>
            <person name="De Maere M.Z."/>
            <person name="Ting L."/>
            <person name="Katrib M."/>
            <person name="Ng C."/>
            <person name="Sowers K.R."/>
            <person name="Galperin M.Y."/>
            <person name="Anderson I.J."/>
            <person name="Ivanova N."/>
            <person name="Dalin E."/>
            <person name="Martinez M."/>
            <person name="Lapidus A."/>
            <person name="Hauser L."/>
            <person name="Land M."/>
            <person name="Thomas T."/>
            <person name="Cavicchioli R."/>
        </authorList>
    </citation>
    <scope>NUCLEOTIDE SEQUENCE [LARGE SCALE GENOMIC DNA]</scope>
    <source>
        <strain evidence="4">DSM 6242 / NBRC 107633 / OCM 468 / ACE-M</strain>
    </source>
</reference>
<dbReference type="Gene3D" id="2.130.10.10">
    <property type="entry name" value="YVTN repeat-like/Quinoprotein amine dehydrogenase"/>
    <property type="match status" value="1"/>
</dbReference>
<keyword evidence="4" id="KW-1185">Reference proteome</keyword>
<keyword evidence="1" id="KW-0472">Membrane</keyword>
<dbReference type="Proteomes" id="UP000001979">
    <property type="component" value="Chromosome"/>
</dbReference>
<dbReference type="InterPro" id="IPR017474">
    <property type="entry name" value="PEF_CTERM_C"/>
</dbReference>
<gene>
    <name evidence="3" type="ordered locus">Mbur_0060</name>
</gene>
<keyword evidence="1" id="KW-1133">Transmembrane helix</keyword>
<dbReference type="Pfam" id="PF10282">
    <property type="entry name" value="Lactonase"/>
    <property type="match status" value="1"/>
</dbReference>
<dbReference type="AlphaFoldDB" id="Q12ZP4"/>
<dbReference type="RefSeq" id="WP_011498246.1">
    <property type="nucleotide sequence ID" value="NC_007955.1"/>
</dbReference>
<keyword evidence="1" id="KW-0812">Transmembrane</keyword>
<dbReference type="PANTHER" id="PTHR47197:SF3">
    <property type="entry name" value="DIHYDRO-HEME D1 DEHYDROGENASE"/>
    <property type="match status" value="1"/>
</dbReference>
<dbReference type="EMBL" id="CP000300">
    <property type="protein sequence ID" value="ABE51082.1"/>
    <property type="molecule type" value="Genomic_DNA"/>
</dbReference>
<organism evidence="3 4">
    <name type="scientific">Methanococcoides burtonii (strain DSM 6242 / NBRC 107633 / OCM 468 / ACE-M)</name>
    <dbReference type="NCBI Taxonomy" id="259564"/>
    <lineage>
        <taxon>Archaea</taxon>
        <taxon>Methanobacteriati</taxon>
        <taxon>Methanobacteriota</taxon>
        <taxon>Stenosarchaea group</taxon>
        <taxon>Methanomicrobia</taxon>
        <taxon>Methanosarcinales</taxon>
        <taxon>Methanosarcinaceae</taxon>
        <taxon>Methanococcoides</taxon>
    </lineage>
</organism>
<evidence type="ECO:0000313" key="3">
    <source>
        <dbReference type="EMBL" id="ABE51082.1"/>
    </source>
</evidence>
<dbReference type="OrthoDB" id="9787at2157"/>
<evidence type="ECO:0000256" key="1">
    <source>
        <dbReference type="SAM" id="Phobius"/>
    </source>
</evidence>
<dbReference type="InterPro" id="IPR047589">
    <property type="entry name" value="DUF11_rpt"/>
</dbReference>
<dbReference type="NCBIfam" id="TIGR01451">
    <property type="entry name" value="B_ant_repeat"/>
    <property type="match status" value="1"/>
</dbReference>
<evidence type="ECO:0000259" key="2">
    <source>
        <dbReference type="Pfam" id="PF26596"/>
    </source>
</evidence>
<proteinExistence type="predicted"/>
<dbReference type="GeneID" id="25393112"/>
<dbReference type="InterPro" id="IPR015943">
    <property type="entry name" value="WD40/YVTN_repeat-like_dom_sf"/>
</dbReference>
<dbReference type="InterPro" id="IPR051200">
    <property type="entry name" value="Host-pathogen_enzymatic-act"/>
</dbReference>
<accession>Q12ZP4</accession>
<dbReference type="HOGENOM" id="CLU_616249_0_0_2"/>
<dbReference type="InterPro" id="IPR011048">
    <property type="entry name" value="Haem_d1_sf"/>
</dbReference>
<name>Q12ZP4_METBU</name>
<dbReference type="PANTHER" id="PTHR47197">
    <property type="entry name" value="PROTEIN NIRF"/>
    <property type="match status" value="1"/>
</dbReference>
<feature type="domain" description="PEF-CTERM protein sorting" evidence="2">
    <location>
        <begin position="442"/>
        <end position="466"/>
    </location>
</feature>